<feature type="modified residue" description="4-aspartylphosphate" evidence="6">
    <location>
        <position position="743"/>
    </location>
</feature>
<evidence type="ECO:0000256" key="6">
    <source>
        <dbReference type="PROSITE-ProRule" id="PRU00169"/>
    </source>
</evidence>
<evidence type="ECO:0000313" key="9">
    <source>
        <dbReference type="EMBL" id="MFC6388954.1"/>
    </source>
</evidence>
<dbReference type="Gene3D" id="1.10.287.130">
    <property type="match status" value="1"/>
</dbReference>
<dbReference type="InterPro" id="IPR011006">
    <property type="entry name" value="CheY-like_superfamily"/>
</dbReference>
<evidence type="ECO:0000313" key="10">
    <source>
        <dbReference type="Proteomes" id="UP001596237"/>
    </source>
</evidence>
<sequence length="809" mass="84716">MLDSLRISLKVLNAAQLAAVALAALLLAWAGTAVLGAGSAADAEQRTALAGARAFAEAVDAALHGSIGEARTAALLLRPRDPSLTDAERSSLLQDWLALHPRYHDAALIGPDGIVRAAADRRRPGTSVARQAWFARARNAEVVVATHDGDEAAPLDIVLALGTPGRSDRIQLRAGPAFLDLGARVRQALALPDSVTFTVTGADGRLLAGMPWSPGGGLRAASVPVQGGRELGSPGWLVTATAPSASAGPGWPSGRLLALAMAVVAGAAGLGYALGGSAAQPLRRLAEGSAGLEEAAASPVREIAALTEAVTGRSQSADTALALAGTGLDRIKGRLQTFEAMSGWTCWEIDPVTRQVVWSDSDSTGTATASDHATALSDLAAWFEPEDHALLDLTLKAARGADGPHDVVLRARADGDEGTPGMERRVLVRFLRGAADGSRIHALSRVIEPGEGAETPAGLNERRRNTVLRRVTDGIVHDFNDVLTVVLANLGILRRQRLSPEQLRLVDTATTGALRGAALTRRMLSLVRGEGDALAESDLASTVEAALAFMQTNVLRDMPVINRIPGDLPKVLCAERILELVLLNIAFHVRDHGLHGFAVGAAEHRAEAETGFGLPPGPYLRLLIASGQRVPGRPVEASRSQALRTVPLLLAEAGAGWRLVTDGTGEDGFVAEIWLKAAEHRAEEAPLWQASLRILLVESDSLVRESVAEALADLGHHVVQAASGEHALELLGESAAYDAMVADQSMPVMTGLQLAATVVERYPDIRIILASPHGHLPATARQFLQLDKPFRPDDLAAVLSAATPVAEAA</sequence>
<dbReference type="SUPFAM" id="SSF47384">
    <property type="entry name" value="Homodimeric domain of signal transducing histidine kinase"/>
    <property type="match status" value="1"/>
</dbReference>
<evidence type="ECO:0000256" key="5">
    <source>
        <dbReference type="ARBA" id="ARBA00023163"/>
    </source>
</evidence>
<dbReference type="Pfam" id="PF00072">
    <property type="entry name" value="Response_reg"/>
    <property type="match status" value="1"/>
</dbReference>
<dbReference type="EMBL" id="JBHSTT010000023">
    <property type="protein sequence ID" value="MFC6388954.1"/>
    <property type="molecule type" value="Genomic_DNA"/>
</dbReference>
<evidence type="ECO:0000259" key="8">
    <source>
        <dbReference type="PROSITE" id="PS50110"/>
    </source>
</evidence>
<dbReference type="SUPFAM" id="SSF52172">
    <property type="entry name" value="CheY-like"/>
    <property type="match status" value="1"/>
</dbReference>
<evidence type="ECO:0000256" key="4">
    <source>
        <dbReference type="ARBA" id="ARBA00023015"/>
    </source>
</evidence>
<dbReference type="Proteomes" id="UP001596237">
    <property type="component" value="Unassembled WGS sequence"/>
</dbReference>
<dbReference type="RefSeq" id="WP_192285414.1">
    <property type="nucleotide sequence ID" value="NZ_JBHSTT010000023.1"/>
</dbReference>
<dbReference type="Gene3D" id="3.30.450.20">
    <property type="entry name" value="PAS domain"/>
    <property type="match status" value="1"/>
</dbReference>
<dbReference type="PANTHER" id="PTHR44591">
    <property type="entry name" value="STRESS RESPONSE REGULATOR PROTEIN 1"/>
    <property type="match status" value="1"/>
</dbReference>
<dbReference type="PANTHER" id="PTHR44591:SF3">
    <property type="entry name" value="RESPONSE REGULATORY DOMAIN-CONTAINING PROTEIN"/>
    <property type="match status" value="1"/>
</dbReference>
<keyword evidence="5" id="KW-0804">Transcription</keyword>
<accession>A0ABW1WNV8</accession>
<dbReference type="Gene3D" id="3.40.50.2300">
    <property type="match status" value="1"/>
</dbReference>
<dbReference type="InterPro" id="IPR036097">
    <property type="entry name" value="HisK_dim/P_sf"/>
</dbReference>
<dbReference type="SMART" id="SM00388">
    <property type="entry name" value="HisKA"/>
    <property type="match status" value="1"/>
</dbReference>
<feature type="domain" description="Response regulatory" evidence="8">
    <location>
        <begin position="693"/>
        <end position="803"/>
    </location>
</feature>
<name>A0ABW1WNV8_9HYPH</name>
<evidence type="ECO:0000256" key="2">
    <source>
        <dbReference type="ARBA" id="ARBA00012438"/>
    </source>
</evidence>
<dbReference type="InterPro" id="IPR001789">
    <property type="entry name" value="Sig_transdc_resp-reg_receiver"/>
</dbReference>
<dbReference type="PROSITE" id="PS50110">
    <property type="entry name" value="RESPONSE_REGULATORY"/>
    <property type="match status" value="1"/>
</dbReference>
<dbReference type="InterPro" id="IPR003661">
    <property type="entry name" value="HisK_dim/P_dom"/>
</dbReference>
<organism evidence="9 10">
    <name type="scientific">Methylorubrum zatmanii</name>
    <dbReference type="NCBI Taxonomy" id="29429"/>
    <lineage>
        <taxon>Bacteria</taxon>
        <taxon>Pseudomonadati</taxon>
        <taxon>Pseudomonadota</taxon>
        <taxon>Alphaproteobacteria</taxon>
        <taxon>Hyphomicrobiales</taxon>
        <taxon>Methylobacteriaceae</taxon>
        <taxon>Methylorubrum</taxon>
    </lineage>
</organism>
<keyword evidence="4" id="KW-0805">Transcription regulation</keyword>
<gene>
    <name evidence="9" type="ORF">ACFQDP_06330</name>
</gene>
<dbReference type="SMART" id="SM00448">
    <property type="entry name" value="REC"/>
    <property type="match status" value="1"/>
</dbReference>
<keyword evidence="7" id="KW-0812">Transmembrane</keyword>
<evidence type="ECO:0000256" key="3">
    <source>
        <dbReference type="ARBA" id="ARBA00022553"/>
    </source>
</evidence>
<reference evidence="10" key="1">
    <citation type="journal article" date="2019" name="Int. J. Syst. Evol. Microbiol.">
        <title>The Global Catalogue of Microorganisms (GCM) 10K type strain sequencing project: providing services to taxonomists for standard genome sequencing and annotation.</title>
        <authorList>
            <consortium name="The Broad Institute Genomics Platform"/>
            <consortium name="The Broad Institute Genome Sequencing Center for Infectious Disease"/>
            <person name="Wu L."/>
            <person name="Ma J."/>
        </authorList>
    </citation>
    <scope>NUCLEOTIDE SEQUENCE [LARGE SCALE GENOMIC DNA]</scope>
    <source>
        <strain evidence="10">CCUG 36916</strain>
    </source>
</reference>
<feature type="transmembrane region" description="Helical" evidence="7">
    <location>
        <begin position="256"/>
        <end position="275"/>
    </location>
</feature>
<comment type="caution">
    <text evidence="9">The sequence shown here is derived from an EMBL/GenBank/DDBJ whole genome shotgun (WGS) entry which is preliminary data.</text>
</comment>
<comment type="catalytic activity">
    <reaction evidence="1">
        <text>ATP + protein L-histidine = ADP + protein N-phospho-L-histidine.</text>
        <dbReference type="EC" id="2.7.13.3"/>
    </reaction>
</comment>
<evidence type="ECO:0000256" key="1">
    <source>
        <dbReference type="ARBA" id="ARBA00000085"/>
    </source>
</evidence>
<keyword evidence="7" id="KW-0472">Membrane</keyword>
<keyword evidence="3 6" id="KW-0597">Phosphoprotein</keyword>
<keyword evidence="10" id="KW-1185">Reference proteome</keyword>
<proteinExistence type="predicted"/>
<evidence type="ECO:0000256" key="7">
    <source>
        <dbReference type="SAM" id="Phobius"/>
    </source>
</evidence>
<dbReference type="EC" id="2.7.13.3" evidence="2"/>
<protein>
    <recommendedName>
        <fullName evidence="2">histidine kinase</fullName>
        <ecNumber evidence="2">2.7.13.3</ecNumber>
    </recommendedName>
</protein>
<dbReference type="InterPro" id="IPR050595">
    <property type="entry name" value="Bact_response_regulator"/>
</dbReference>
<keyword evidence="7" id="KW-1133">Transmembrane helix</keyword>